<comment type="caution">
    <text evidence="2">The sequence shown here is derived from an EMBL/GenBank/DDBJ whole genome shotgun (WGS) entry which is preliminary data.</text>
</comment>
<evidence type="ECO:0000313" key="2">
    <source>
        <dbReference type="EMBL" id="GLH75063.1"/>
    </source>
</evidence>
<gene>
    <name evidence="2" type="ORF">GETHLI_35660</name>
</gene>
<protein>
    <submittedName>
        <fullName evidence="2">Cupin</fullName>
    </submittedName>
</protein>
<accession>A0ABQ5QKN6</accession>
<evidence type="ECO:0000259" key="1">
    <source>
        <dbReference type="Pfam" id="PF07883"/>
    </source>
</evidence>
<proteinExistence type="predicted"/>
<dbReference type="InterPro" id="IPR014710">
    <property type="entry name" value="RmlC-like_jellyroll"/>
</dbReference>
<keyword evidence="3" id="KW-1185">Reference proteome</keyword>
<evidence type="ECO:0000313" key="3">
    <source>
        <dbReference type="Proteomes" id="UP001165069"/>
    </source>
</evidence>
<dbReference type="RefSeq" id="WP_285578059.1">
    <property type="nucleotide sequence ID" value="NZ_BSDE01000010.1"/>
</dbReference>
<dbReference type="Pfam" id="PF07883">
    <property type="entry name" value="Cupin_2"/>
    <property type="match status" value="1"/>
</dbReference>
<dbReference type="PANTHER" id="PTHR43346:SF1">
    <property type="entry name" value="QUERCETIN 2,3-DIOXYGENASE-RELATED"/>
    <property type="match status" value="1"/>
</dbReference>
<name>A0ABQ5QKN6_9BACT</name>
<reference evidence="2 3" key="1">
    <citation type="journal article" date="2023" name="Antonie Van Leeuwenhoek">
        <title>Mesoterricola silvestris gen. nov., sp. nov., Mesoterricola sediminis sp. nov., Geothrix oryzae sp. nov., Geothrix edaphica sp. nov., Geothrix rubra sp. nov., and Geothrix limicola sp. nov., six novel members of Acidobacteriota isolated from soils.</title>
        <authorList>
            <person name="Itoh H."/>
            <person name="Sugisawa Y."/>
            <person name="Mise K."/>
            <person name="Xu Z."/>
            <person name="Kuniyasu M."/>
            <person name="Ushijima N."/>
            <person name="Kawano K."/>
            <person name="Kobayashi E."/>
            <person name="Shiratori Y."/>
            <person name="Masuda Y."/>
            <person name="Senoo K."/>
        </authorList>
    </citation>
    <scope>NUCLEOTIDE SEQUENCE [LARGE SCALE GENOMIC DNA]</scope>
    <source>
        <strain evidence="2 3">Red804</strain>
    </source>
</reference>
<sequence length="119" mass="12503">MIRRLSDLVEAPKMNIRGGIGAARGVDYLSHGEMSGLLSMGRTTLEPGSTIGEHAHPNTEDLYLILEGHGQGVLNGERFPVGPGDIFLVKAGGSHGLINDSDGPLTFLGLLTRSAEEAP</sequence>
<feature type="domain" description="Cupin type-2" evidence="1">
    <location>
        <begin position="42"/>
        <end position="108"/>
    </location>
</feature>
<dbReference type="Proteomes" id="UP001165069">
    <property type="component" value="Unassembled WGS sequence"/>
</dbReference>
<dbReference type="InterPro" id="IPR011051">
    <property type="entry name" value="RmlC_Cupin_sf"/>
</dbReference>
<dbReference type="PANTHER" id="PTHR43346">
    <property type="entry name" value="LIGAND BINDING DOMAIN PROTEIN, PUTATIVE (AFU_ORTHOLOGUE AFUA_6G14370)-RELATED"/>
    <property type="match status" value="1"/>
</dbReference>
<dbReference type="SUPFAM" id="SSF51182">
    <property type="entry name" value="RmlC-like cupins"/>
    <property type="match status" value="1"/>
</dbReference>
<organism evidence="2 3">
    <name type="scientific">Geothrix limicola</name>
    <dbReference type="NCBI Taxonomy" id="2927978"/>
    <lineage>
        <taxon>Bacteria</taxon>
        <taxon>Pseudomonadati</taxon>
        <taxon>Acidobacteriota</taxon>
        <taxon>Holophagae</taxon>
        <taxon>Holophagales</taxon>
        <taxon>Holophagaceae</taxon>
        <taxon>Geothrix</taxon>
    </lineage>
</organism>
<dbReference type="InterPro" id="IPR052538">
    <property type="entry name" value="Flavonoid_dioxygenase-like"/>
</dbReference>
<dbReference type="InterPro" id="IPR013096">
    <property type="entry name" value="Cupin_2"/>
</dbReference>
<dbReference type="EMBL" id="BSDE01000010">
    <property type="protein sequence ID" value="GLH75063.1"/>
    <property type="molecule type" value="Genomic_DNA"/>
</dbReference>
<dbReference type="Gene3D" id="2.60.120.10">
    <property type="entry name" value="Jelly Rolls"/>
    <property type="match status" value="1"/>
</dbReference>